<organism evidence="2 3">
    <name type="scientific">Channa striata</name>
    <name type="common">Snakehead murrel</name>
    <name type="synonym">Ophicephalus striatus</name>
    <dbReference type="NCBI Taxonomy" id="64152"/>
    <lineage>
        <taxon>Eukaryota</taxon>
        <taxon>Metazoa</taxon>
        <taxon>Chordata</taxon>
        <taxon>Craniata</taxon>
        <taxon>Vertebrata</taxon>
        <taxon>Euteleostomi</taxon>
        <taxon>Actinopterygii</taxon>
        <taxon>Neopterygii</taxon>
        <taxon>Teleostei</taxon>
        <taxon>Neoteleostei</taxon>
        <taxon>Acanthomorphata</taxon>
        <taxon>Anabantaria</taxon>
        <taxon>Anabantiformes</taxon>
        <taxon>Channoidei</taxon>
        <taxon>Channidae</taxon>
        <taxon>Channa</taxon>
    </lineage>
</organism>
<dbReference type="GO" id="GO:0005874">
    <property type="term" value="C:microtubule"/>
    <property type="evidence" value="ECO:0007669"/>
    <property type="project" value="TreeGrafter"/>
</dbReference>
<protein>
    <submittedName>
        <fullName evidence="2">Uncharacterized protein</fullName>
    </submittedName>
</protein>
<dbReference type="PANTHER" id="PTHR31543:SF0">
    <property type="entry name" value="DYNEIN REGULATORY COMPLEX SUBUNIT 4"/>
    <property type="match status" value="1"/>
</dbReference>
<proteinExistence type="predicted"/>
<feature type="coiled-coil region" evidence="1">
    <location>
        <begin position="23"/>
        <end position="57"/>
    </location>
</feature>
<evidence type="ECO:0000313" key="3">
    <source>
        <dbReference type="Proteomes" id="UP001187415"/>
    </source>
</evidence>
<dbReference type="GO" id="GO:0048870">
    <property type="term" value="P:cell motility"/>
    <property type="evidence" value="ECO:0007669"/>
    <property type="project" value="InterPro"/>
</dbReference>
<dbReference type="GO" id="GO:0005794">
    <property type="term" value="C:Golgi apparatus"/>
    <property type="evidence" value="ECO:0007669"/>
    <property type="project" value="TreeGrafter"/>
</dbReference>
<accession>A0AA88NGT3</accession>
<dbReference type="GO" id="GO:0008017">
    <property type="term" value="F:microtubule binding"/>
    <property type="evidence" value="ECO:0007669"/>
    <property type="project" value="InterPro"/>
</dbReference>
<keyword evidence="1" id="KW-0175">Coiled coil</keyword>
<reference evidence="2" key="1">
    <citation type="submission" date="2023-07" db="EMBL/GenBank/DDBJ databases">
        <title>Chromosome-level Genome Assembly of Striped Snakehead (Channa striata).</title>
        <authorList>
            <person name="Liu H."/>
        </authorList>
    </citation>
    <scope>NUCLEOTIDE SEQUENCE</scope>
    <source>
        <strain evidence="2">Gz</strain>
        <tissue evidence="2">Muscle</tissue>
    </source>
</reference>
<dbReference type="AlphaFoldDB" id="A0AA88NGT3"/>
<dbReference type="GO" id="GO:0031267">
    <property type="term" value="F:small GTPase binding"/>
    <property type="evidence" value="ECO:0007669"/>
    <property type="project" value="InterPro"/>
</dbReference>
<gene>
    <name evidence="2" type="ORF">Q5P01_003259</name>
</gene>
<dbReference type="Proteomes" id="UP001187415">
    <property type="component" value="Unassembled WGS sequence"/>
</dbReference>
<evidence type="ECO:0000313" key="2">
    <source>
        <dbReference type="EMBL" id="KAK2858639.1"/>
    </source>
</evidence>
<evidence type="ECO:0000256" key="1">
    <source>
        <dbReference type="SAM" id="Coils"/>
    </source>
</evidence>
<comment type="caution">
    <text evidence="2">The sequence shown here is derived from an EMBL/GenBank/DDBJ whole genome shotgun (WGS) entry which is preliminary data.</text>
</comment>
<name>A0AA88NGT3_CHASR</name>
<dbReference type="EMBL" id="JAUPFM010000002">
    <property type="protein sequence ID" value="KAK2858639.1"/>
    <property type="molecule type" value="Genomic_DNA"/>
</dbReference>
<sequence length="82" mass="8933">MEAQLRTVLSASNMDQTAIVGIAAKLEENLNSSNNSIKNLQCKIAHMSKARKDLLQTYEAKQRALGVPVEEFSAKPLESSTA</sequence>
<dbReference type="InterPro" id="IPR039308">
    <property type="entry name" value="GAS8"/>
</dbReference>
<dbReference type="PANTHER" id="PTHR31543">
    <property type="entry name" value="DYNEIN REGULATORY COMPLEX SUBUNIT 4"/>
    <property type="match status" value="1"/>
</dbReference>
<keyword evidence="3" id="KW-1185">Reference proteome</keyword>